<evidence type="ECO:0000256" key="1">
    <source>
        <dbReference type="SAM" id="MobiDB-lite"/>
    </source>
</evidence>
<proteinExistence type="predicted"/>
<feature type="region of interest" description="Disordered" evidence="1">
    <location>
        <begin position="1"/>
        <end position="33"/>
    </location>
</feature>
<organism evidence="2">
    <name type="scientific">Arundo donax</name>
    <name type="common">Giant reed</name>
    <name type="synonym">Donax arundinaceus</name>
    <dbReference type="NCBI Taxonomy" id="35708"/>
    <lineage>
        <taxon>Eukaryota</taxon>
        <taxon>Viridiplantae</taxon>
        <taxon>Streptophyta</taxon>
        <taxon>Embryophyta</taxon>
        <taxon>Tracheophyta</taxon>
        <taxon>Spermatophyta</taxon>
        <taxon>Magnoliopsida</taxon>
        <taxon>Liliopsida</taxon>
        <taxon>Poales</taxon>
        <taxon>Poaceae</taxon>
        <taxon>PACMAD clade</taxon>
        <taxon>Arundinoideae</taxon>
        <taxon>Arundineae</taxon>
        <taxon>Arundo</taxon>
    </lineage>
</organism>
<protein>
    <submittedName>
        <fullName evidence="2">Uncharacterized protein</fullName>
    </submittedName>
</protein>
<dbReference type="EMBL" id="GBRH01257797">
    <property type="protein sequence ID" value="JAD40098.1"/>
    <property type="molecule type" value="Transcribed_RNA"/>
</dbReference>
<sequence>MTPLRRTQAGMRDRLLPHLPPPSPATDSTPASD</sequence>
<accession>A0A0A8ZR25</accession>
<reference evidence="2" key="2">
    <citation type="journal article" date="2015" name="Data Brief">
        <title>Shoot transcriptome of the giant reed, Arundo donax.</title>
        <authorList>
            <person name="Barrero R.A."/>
            <person name="Guerrero F.D."/>
            <person name="Moolhuijzen P."/>
            <person name="Goolsby J.A."/>
            <person name="Tidwell J."/>
            <person name="Bellgard S.E."/>
            <person name="Bellgard M.I."/>
        </authorList>
    </citation>
    <scope>NUCLEOTIDE SEQUENCE</scope>
    <source>
        <tissue evidence="2">Shoot tissue taken approximately 20 cm above the soil surface</tissue>
    </source>
</reference>
<reference evidence="2" key="1">
    <citation type="submission" date="2014-09" db="EMBL/GenBank/DDBJ databases">
        <authorList>
            <person name="Magalhaes I.L.F."/>
            <person name="Oliveira U."/>
            <person name="Santos F.R."/>
            <person name="Vidigal T.H.D.A."/>
            <person name="Brescovit A.D."/>
            <person name="Santos A.J."/>
        </authorList>
    </citation>
    <scope>NUCLEOTIDE SEQUENCE</scope>
    <source>
        <tissue evidence="2">Shoot tissue taken approximately 20 cm above the soil surface</tissue>
    </source>
</reference>
<name>A0A0A8ZR25_ARUDO</name>
<dbReference type="AlphaFoldDB" id="A0A0A8ZR25"/>
<evidence type="ECO:0000313" key="2">
    <source>
        <dbReference type="EMBL" id="JAD40098.1"/>
    </source>
</evidence>